<proteinExistence type="predicted"/>
<evidence type="ECO:0000313" key="1">
    <source>
        <dbReference type="EMBL" id="ARW58301.1"/>
    </source>
</evidence>
<reference evidence="1 2" key="1">
    <citation type="submission" date="2017-04" db="EMBL/GenBank/DDBJ databases">
        <title>Complete genome sequences of Clostridium perfringens bacteriophage CPS1.</title>
        <authorList>
            <person name="Ha E."/>
            <person name="Ryu S."/>
        </authorList>
    </citation>
    <scope>NUCLEOTIDE SEQUENCE [LARGE SCALE GENOMIC DNA]</scope>
</reference>
<dbReference type="Proteomes" id="UP000228854">
    <property type="component" value="Segment"/>
</dbReference>
<name>A0A2D0WXW3_9CAUD</name>
<dbReference type="EMBL" id="KY996523">
    <property type="protein sequence ID" value="ARW58301.1"/>
    <property type="molecule type" value="Genomic_DNA"/>
</dbReference>
<keyword evidence="2" id="KW-1185">Reference proteome</keyword>
<organism evidence="1 2">
    <name type="scientific">Clostridium phage CPS1</name>
    <dbReference type="NCBI Taxonomy" id="1983541"/>
    <lineage>
        <taxon>Viruses</taxon>
        <taxon>Duplodnaviria</taxon>
        <taxon>Heunggongvirae</taxon>
        <taxon>Uroviricota</taxon>
        <taxon>Caudoviricetes</taxon>
        <taxon>Guelinviridae</taxon>
        <taxon>Denniswatsonvirinae</taxon>
        <taxon>Gregsiragusavirus</taxon>
        <taxon>Gregsiragusavirus CPS1</taxon>
    </lineage>
</organism>
<evidence type="ECO:0000313" key="2">
    <source>
        <dbReference type="Proteomes" id="UP000228854"/>
    </source>
</evidence>
<gene>
    <name evidence="1" type="ORF">CPS1_11</name>
</gene>
<sequence length="366" mass="41670">MAVKANKEIMEAFLEGATEETKKVLSQVDLADSRAVSNALFNYQVVKNEFINTLINKIFMTQIHSKVWKNPLKIFHGGMEEYGYTIEDMYVEASQKVGFKEHFNGGDDVKDIVGSLVPKVYTNYLSRNFADKYKITISDVQLKTAFRNEYGLSNLVNKLLEANLRGAYRDEYKYMKNMFFKYCSGLSNQDVGLSGSATQTQYIQDSQVIKLNDDASLVKNLCKSLKAMNDRLQFESDKYNSAKVMQFSSLNDCVFITTPEMKAEIDVDYLADVFNLSKSEVQQRIILMDELPTTIKSGDTGTNTHSGETCIGMLVDKDLLRFKDFVFETRYFNNPNNLSTNYFLHKQGLCGIVPFLNAIIYTKSTE</sequence>
<accession>A0A2D0WXW3</accession>
<dbReference type="Pfam" id="PF25622">
    <property type="entry name" value="Phi29_MCP"/>
    <property type="match status" value="1"/>
</dbReference>
<protein>
    <submittedName>
        <fullName evidence="1">Major capsid protein</fullName>
    </submittedName>
</protein>